<evidence type="ECO:0000256" key="4">
    <source>
        <dbReference type="ARBA" id="ARBA00011245"/>
    </source>
</evidence>
<comment type="subcellular location">
    <subcellularLocation>
        <location evidence="13">Cytoplasm</location>
    </subcellularLocation>
</comment>
<keyword evidence="11 13" id="KW-0067">ATP-binding</keyword>
<dbReference type="PRINTS" id="PR00477">
    <property type="entry name" value="PHGLYCKINASE"/>
</dbReference>
<evidence type="ECO:0000256" key="11">
    <source>
        <dbReference type="ARBA" id="ARBA00022840"/>
    </source>
</evidence>
<sequence length="425" mass="43577">MGLFEPHGRYRRRNGQVALNVADFLTIDAMPEVAGKRVLVRADLNVPMVDGHVGDATRLTAAVPTLAALADRGAVVLVLSHFGRPKGGDRSATLRPVAAALADVLGRPVAFVEDCAGAAAQAAVAALAPGAVVVLENTRFHAGEEADDPAFAAEMAKLGDFFVNDAFSAAHRAHASTVGLARLLPSFAGRSMEAELTALQKALGHPEHPVAAVVGGAKVSSKLDVLTHLVSRVDHLMIGGGMANTFLAAKGVSVGKSLCEHDLAGTARDILARADAAGCTVHLPYDVVVAKQFAANAPHRTCNVHDVADDEMILDIGDSAVEALGDALKICKTLVWNGPLGAFETPPFDRATVALARIAGALTQSGSLLSVAGGGDTVAALNHAGVADQFSFVSTAGGAFLEWMEGKALPGVDALRESAGSKGHA</sequence>
<dbReference type="GO" id="GO:0005829">
    <property type="term" value="C:cytosol"/>
    <property type="evidence" value="ECO:0007669"/>
    <property type="project" value="TreeGrafter"/>
</dbReference>
<feature type="binding site" evidence="13">
    <location>
        <position position="139"/>
    </location>
    <ligand>
        <name>substrate</name>
    </ligand>
</feature>
<evidence type="ECO:0000256" key="9">
    <source>
        <dbReference type="ARBA" id="ARBA00022741"/>
    </source>
</evidence>
<dbReference type="PIRSF" id="PIRSF000724">
    <property type="entry name" value="Pgk"/>
    <property type="match status" value="1"/>
</dbReference>
<dbReference type="EC" id="2.7.2.3" evidence="5 13"/>
<dbReference type="GO" id="GO:0006094">
    <property type="term" value="P:gluconeogenesis"/>
    <property type="evidence" value="ECO:0007669"/>
    <property type="project" value="TreeGrafter"/>
</dbReference>
<keyword evidence="12 13" id="KW-0324">Glycolysis</keyword>
<evidence type="ECO:0000256" key="16">
    <source>
        <dbReference type="RuleBase" id="RU000532"/>
    </source>
</evidence>
<dbReference type="GO" id="GO:0043531">
    <property type="term" value="F:ADP binding"/>
    <property type="evidence" value="ECO:0007669"/>
    <property type="project" value="TreeGrafter"/>
</dbReference>
<gene>
    <name evidence="13 17" type="primary">pgk</name>
    <name evidence="17" type="ORF">F3168_03435</name>
</gene>
<comment type="similarity">
    <text evidence="3 13 16">Belongs to the phosphoglycerate kinase family.</text>
</comment>
<comment type="pathway">
    <text evidence="2 13">Carbohydrate degradation; glycolysis; pyruvate from D-glyceraldehyde 3-phosphate: step 2/5.</text>
</comment>
<dbReference type="GO" id="GO:0004618">
    <property type="term" value="F:phosphoglycerate kinase activity"/>
    <property type="evidence" value="ECO:0007669"/>
    <property type="project" value="UniProtKB-UniRule"/>
</dbReference>
<dbReference type="PANTHER" id="PTHR11406:SF23">
    <property type="entry name" value="PHOSPHOGLYCERATE KINASE 1, CHLOROPLASTIC-RELATED"/>
    <property type="match status" value="1"/>
</dbReference>
<evidence type="ECO:0000256" key="15">
    <source>
        <dbReference type="PIRSR" id="PIRSR000724-2"/>
    </source>
</evidence>
<dbReference type="OrthoDB" id="9808460at2"/>
<evidence type="ECO:0000256" key="14">
    <source>
        <dbReference type="PIRSR" id="PIRSR000724-1"/>
    </source>
</evidence>
<keyword evidence="10 13" id="KW-0418">Kinase</keyword>
<evidence type="ECO:0000256" key="8">
    <source>
        <dbReference type="ARBA" id="ARBA00022679"/>
    </source>
</evidence>
<organism evidence="17 18">
    <name type="scientific">Sandarakinorhabdus fusca</name>
    <dbReference type="NCBI Taxonomy" id="1439888"/>
    <lineage>
        <taxon>Bacteria</taxon>
        <taxon>Pseudomonadati</taxon>
        <taxon>Pseudomonadota</taxon>
        <taxon>Alphaproteobacteria</taxon>
        <taxon>Sphingomonadales</taxon>
        <taxon>Sphingosinicellaceae</taxon>
        <taxon>Sandarakinorhabdus</taxon>
    </lineage>
</organism>
<dbReference type="GO" id="GO:0006096">
    <property type="term" value="P:glycolytic process"/>
    <property type="evidence" value="ECO:0007669"/>
    <property type="project" value="UniProtKB-UniRule"/>
</dbReference>
<dbReference type="PROSITE" id="PS00111">
    <property type="entry name" value="PGLYCERATE_KINASE"/>
    <property type="match status" value="1"/>
</dbReference>
<dbReference type="InterPro" id="IPR015911">
    <property type="entry name" value="Phosphoglycerate_kinase_CS"/>
</dbReference>
<evidence type="ECO:0000313" key="18">
    <source>
        <dbReference type="Proteomes" id="UP000481327"/>
    </source>
</evidence>
<comment type="caution">
    <text evidence="13">Lacks conserved residue(s) required for the propagation of feature annotation.</text>
</comment>
<comment type="caution">
    <text evidence="17">The sequence shown here is derived from an EMBL/GenBank/DDBJ whole genome shotgun (WGS) entry which is preliminary data.</text>
</comment>
<dbReference type="InterPro" id="IPR001576">
    <property type="entry name" value="Phosphoglycerate_kinase"/>
</dbReference>
<feature type="binding site" evidence="14">
    <location>
        <position position="139"/>
    </location>
    <ligand>
        <name>(2R)-3-phosphoglycerate</name>
        <dbReference type="ChEBI" id="CHEBI:58272"/>
    </ligand>
</feature>
<evidence type="ECO:0000256" key="13">
    <source>
        <dbReference type="HAMAP-Rule" id="MF_00145"/>
    </source>
</evidence>
<feature type="binding site" evidence="13 15">
    <location>
        <position position="344"/>
    </location>
    <ligand>
        <name>ATP</name>
        <dbReference type="ChEBI" id="CHEBI:30616"/>
    </ligand>
</feature>
<dbReference type="Pfam" id="PF00162">
    <property type="entry name" value="PGK"/>
    <property type="match status" value="1"/>
</dbReference>
<feature type="binding site" evidence="14">
    <location>
        <position position="58"/>
    </location>
    <ligand>
        <name>(2R)-3-phosphoglycerate</name>
        <dbReference type="ChEBI" id="CHEBI:58272"/>
    </ligand>
</feature>
<feature type="binding site" evidence="13 15">
    <location>
        <position position="222"/>
    </location>
    <ligand>
        <name>ATP</name>
        <dbReference type="ChEBI" id="CHEBI:30616"/>
    </ligand>
</feature>
<dbReference type="FunFam" id="3.40.50.1260:FF:000006">
    <property type="entry name" value="Phosphoglycerate kinase"/>
    <property type="match status" value="1"/>
</dbReference>
<dbReference type="EMBL" id="WIOL01000001">
    <property type="protein sequence ID" value="MQT16309.1"/>
    <property type="molecule type" value="Genomic_DNA"/>
</dbReference>
<dbReference type="SUPFAM" id="SSF53748">
    <property type="entry name" value="Phosphoglycerate kinase"/>
    <property type="match status" value="1"/>
</dbReference>
<name>A0A7C9GTS2_9SPHN</name>
<protein>
    <recommendedName>
        <fullName evidence="6 13">Phosphoglycerate kinase</fullName>
        <ecNumber evidence="5 13">2.7.2.3</ecNumber>
    </recommendedName>
</protein>
<proteinExistence type="inferred from homology"/>
<feature type="binding site" evidence="13 14">
    <location>
        <begin position="81"/>
        <end position="84"/>
    </location>
    <ligand>
        <name>substrate</name>
    </ligand>
</feature>
<dbReference type="HAMAP" id="MF_00145">
    <property type="entry name" value="Phosphoglyc_kinase"/>
    <property type="match status" value="1"/>
</dbReference>
<feature type="binding site" evidence="13 15">
    <location>
        <begin position="374"/>
        <end position="377"/>
    </location>
    <ligand>
        <name>ATP</name>
        <dbReference type="ChEBI" id="CHEBI:30616"/>
    </ligand>
</feature>
<keyword evidence="18" id="KW-1185">Reference proteome</keyword>
<dbReference type="PANTHER" id="PTHR11406">
    <property type="entry name" value="PHOSPHOGLYCERATE KINASE"/>
    <property type="match status" value="1"/>
</dbReference>
<dbReference type="InterPro" id="IPR036043">
    <property type="entry name" value="Phosphoglycerate_kinase_sf"/>
</dbReference>
<comment type="subunit">
    <text evidence="4 13">Monomer.</text>
</comment>
<dbReference type="FunFam" id="3.40.50.1260:FF:000031">
    <property type="entry name" value="Phosphoglycerate kinase 1"/>
    <property type="match status" value="1"/>
</dbReference>
<keyword evidence="9 13" id="KW-0547">Nucleotide-binding</keyword>
<dbReference type="AlphaFoldDB" id="A0A7C9GTS2"/>
<feature type="binding site" evidence="13">
    <location>
        <position position="172"/>
    </location>
    <ligand>
        <name>substrate</name>
    </ligand>
</feature>
<evidence type="ECO:0000256" key="1">
    <source>
        <dbReference type="ARBA" id="ARBA00000642"/>
    </source>
</evidence>
<evidence type="ECO:0000313" key="17">
    <source>
        <dbReference type="EMBL" id="MQT16309.1"/>
    </source>
</evidence>
<feature type="binding site" evidence="14">
    <location>
        <position position="172"/>
    </location>
    <ligand>
        <name>(2R)-3-phosphoglycerate</name>
        <dbReference type="ChEBI" id="CHEBI:58272"/>
    </ligand>
</feature>
<dbReference type="UniPathway" id="UPA00109">
    <property type="reaction ID" value="UER00185"/>
</dbReference>
<dbReference type="Gene3D" id="3.40.50.1260">
    <property type="entry name" value="Phosphoglycerate kinase, N-terminal domain"/>
    <property type="match status" value="2"/>
</dbReference>
<accession>A0A7C9GTS2</accession>
<evidence type="ECO:0000256" key="5">
    <source>
        <dbReference type="ARBA" id="ARBA00013061"/>
    </source>
</evidence>
<evidence type="ECO:0000256" key="3">
    <source>
        <dbReference type="ARBA" id="ARBA00008982"/>
    </source>
</evidence>
<evidence type="ECO:0000256" key="12">
    <source>
        <dbReference type="ARBA" id="ARBA00023152"/>
    </source>
</evidence>
<dbReference type="InterPro" id="IPR015824">
    <property type="entry name" value="Phosphoglycerate_kinase_N"/>
</dbReference>
<feature type="binding site" evidence="13">
    <location>
        <position position="58"/>
    </location>
    <ligand>
        <name>substrate</name>
    </ligand>
</feature>
<evidence type="ECO:0000256" key="6">
    <source>
        <dbReference type="ARBA" id="ARBA00016471"/>
    </source>
</evidence>
<keyword evidence="7 13" id="KW-0963">Cytoplasm</keyword>
<keyword evidence="8 13" id="KW-0808">Transferase</keyword>
<evidence type="ECO:0000256" key="2">
    <source>
        <dbReference type="ARBA" id="ARBA00004838"/>
    </source>
</evidence>
<dbReference type="GO" id="GO:0005524">
    <property type="term" value="F:ATP binding"/>
    <property type="evidence" value="ECO:0007669"/>
    <property type="project" value="UniProtKB-KW"/>
</dbReference>
<dbReference type="Proteomes" id="UP000481327">
    <property type="component" value="Unassembled WGS sequence"/>
</dbReference>
<feature type="binding site" evidence="13 14">
    <location>
        <begin position="43"/>
        <end position="45"/>
    </location>
    <ligand>
        <name>substrate</name>
    </ligand>
</feature>
<comment type="catalytic activity">
    <reaction evidence="1 13 16">
        <text>(2R)-3-phosphoglycerate + ATP = (2R)-3-phospho-glyceroyl phosphate + ADP</text>
        <dbReference type="Rhea" id="RHEA:14801"/>
        <dbReference type="ChEBI" id="CHEBI:30616"/>
        <dbReference type="ChEBI" id="CHEBI:57604"/>
        <dbReference type="ChEBI" id="CHEBI:58272"/>
        <dbReference type="ChEBI" id="CHEBI:456216"/>
        <dbReference type="EC" id="2.7.2.3"/>
    </reaction>
</comment>
<evidence type="ECO:0000256" key="7">
    <source>
        <dbReference type="ARBA" id="ARBA00022490"/>
    </source>
</evidence>
<reference evidence="17 18" key="1">
    <citation type="submission" date="2019-09" db="EMBL/GenBank/DDBJ databases">
        <title>Polymorphobacter sp. isolated from a lake in China.</title>
        <authorList>
            <person name="Liu Z."/>
        </authorList>
    </citation>
    <scope>NUCLEOTIDE SEQUENCE [LARGE SCALE GENOMIC DNA]</scope>
    <source>
        <strain evidence="17 18">D40P</strain>
    </source>
</reference>
<evidence type="ECO:0000256" key="10">
    <source>
        <dbReference type="ARBA" id="ARBA00022777"/>
    </source>
</evidence>